<dbReference type="GO" id="GO:0046503">
    <property type="term" value="P:glycerolipid catabolic process"/>
    <property type="evidence" value="ECO:0007669"/>
    <property type="project" value="TreeGrafter"/>
</dbReference>
<dbReference type="ESTHER" id="9rhob-b5kex1">
    <property type="family name" value="Aclacinomycin-methylesterase_RdmC"/>
</dbReference>
<dbReference type="eggNOG" id="COG2021">
    <property type="taxonomic scope" value="Bacteria"/>
</dbReference>
<dbReference type="Gene3D" id="3.40.50.1820">
    <property type="entry name" value="alpha/beta hydrolase"/>
    <property type="match status" value="1"/>
</dbReference>
<dbReference type="InterPro" id="IPR000073">
    <property type="entry name" value="AB_hydrolase_1"/>
</dbReference>
<dbReference type="GO" id="GO:0004806">
    <property type="term" value="F:triacylglycerol lipase activity"/>
    <property type="evidence" value="ECO:0007669"/>
    <property type="project" value="TreeGrafter"/>
</dbReference>
<protein>
    <recommendedName>
        <fullName evidence="1">AB hydrolase-1 domain-containing protein</fullName>
    </recommendedName>
</protein>
<dbReference type="PANTHER" id="PTHR43433">
    <property type="entry name" value="HYDROLASE, ALPHA/BETA FOLD FAMILY PROTEIN"/>
    <property type="match status" value="1"/>
</dbReference>
<dbReference type="KEGG" id="oar:OA238_c26010"/>
<keyword evidence="3" id="KW-1185">Reference proteome</keyword>
<dbReference type="AlphaFoldDB" id="M9RKC5"/>
<dbReference type="EMBL" id="CP003742">
    <property type="protein sequence ID" value="AGI72647.1"/>
    <property type="molecule type" value="Genomic_DNA"/>
</dbReference>
<dbReference type="SUPFAM" id="SSF53474">
    <property type="entry name" value="alpha/beta-Hydrolases"/>
    <property type="match status" value="1"/>
</dbReference>
<reference evidence="2 3" key="1">
    <citation type="journal article" date="2013" name="PLoS ONE">
        <title>Poles Apart: Arctic and Antarctic Octadecabacter strains Share High Genome Plasticity and a New Type of Xanthorhodopsin.</title>
        <authorList>
            <person name="Vollmers J."/>
            <person name="Voget S."/>
            <person name="Dietrich S."/>
            <person name="Gollnow K."/>
            <person name="Smits M."/>
            <person name="Meyer K."/>
            <person name="Brinkhoff T."/>
            <person name="Simon M."/>
            <person name="Daniel R."/>
        </authorList>
    </citation>
    <scope>NUCLEOTIDE SEQUENCE [LARGE SCALE GENOMIC DNA]</scope>
    <source>
        <strain evidence="2 3">238</strain>
    </source>
</reference>
<gene>
    <name evidence="2" type="ORF">OA238_c26010</name>
</gene>
<evidence type="ECO:0000259" key="1">
    <source>
        <dbReference type="Pfam" id="PF00561"/>
    </source>
</evidence>
<dbReference type="InterPro" id="IPR029058">
    <property type="entry name" value="AB_hydrolase_fold"/>
</dbReference>
<dbReference type="STRING" id="391616.OA238_c26010"/>
<dbReference type="Pfam" id="PF00561">
    <property type="entry name" value="Abhydrolase_1"/>
    <property type="match status" value="1"/>
</dbReference>
<dbReference type="InterPro" id="IPR050471">
    <property type="entry name" value="AB_hydrolase"/>
</dbReference>
<evidence type="ECO:0000313" key="3">
    <source>
        <dbReference type="Proteomes" id="UP000004688"/>
    </source>
</evidence>
<evidence type="ECO:0000313" key="2">
    <source>
        <dbReference type="EMBL" id="AGI72647.1"/>
    </source>
</evidence>
<dbReference type="OrthoDB" id="9798888at2"/>
<dbReference type="HOGENOM" id="CLU_020336_0_1_5"/>
<dbReference type="RefSeq" id="WP_015495715.1">
    <property type="nucleotide sequence ID" value="NC_020908.1"/>
</dbReference>
<feature type="domain" description="AB hydrolase-1" evidence="1">
    <location>
        <begin position="25"/>
        <end position="274"/>
    </location>
</feature>
<dbReference type="PANTHER" id="PTHR43433:SF5">
    <property type="entry name" value="AB HYDROLASE-1 DOMAIN-CONTAINING PROTEIN"/>
    <property type="match status" value="1"/>
</dbReference>
<organism evidence="2 3">
    <name type="scientific">Octadecabacter arcticus 238</name>
    <dbReference type="NCBI Taxonomy" id="391616"/>
    <lineage>
        <taxon>Bacteria</taxon>
        <taxon>Pseudomonadati</taxon>
        <taxon>Pseudomonadota</taxon>
        <taxon>Alphaproteobacteria</taxon>
        <taxon>Rhodobacterales</taxon>
        <taxon>Roseobacteraceae</taxon>
        <taxon>Octadecabacter</taxon>
    </lineage>
</organism>
<dbReference type="Proteomes" id="UP000004688">
    <property type="component" value="Chromosome"/>
</dbReference>
<proteinExistence type="predicted"/>
<sequence length="307" mass="33275">MGMHPTIESVCPIHIEIHGDKNAPCIVLVLGLGMQVAEWPLNFIRKLSEQFYVVCIENRDMGRSGRCGPDLEPGLARLLAEKPCGYDAGIPYTLFDMRDDVLRAVDTLGVEKFAIVGFSMGGMIAQLVAARPDKRVTAFAQICSSGGEASAPFPPAAYARLLAVAQVGNSNAELIDMLALDLIWFLSPSRLTEDDAKDLAAKMLEAGFTPGGYARQLLAIQCSGDRSDDLRSIQAPTIIIGARQDRCLSLDGSNRARELIPHAEFKVFDGIGHSLEPVALDYLTTWLCNVATAAAQKDNWRTDHGMA</sequence>
<name>M9RKC5_9RHOB</name>
<accession>M9RKC5</accession>